<gene>
    <name evidence="1" type="ORF">GCU85_02480</name>
</gene>
<dbReference type="Proteomes" id="UP000471298">
    <property type="component" value="Unassembled WGS sequence"/>
</dbReference>
<dbReference type="EMBL" id="WHNW01000002">
    <property type="protein sequence ID" value="MPV85602.1"/>
    <property type="molecule type" value="Genomic_DNA"/>
</dbReference>
<evidence type="ECO:0000313" key="2">
    <source>
        <dbReference type="Proteomes" id="UP000471298"/>
    </source>
</evidence>
<name>A0A6N7ESX5_9GAMM</name>
<dbReference type="AlphaFoldDB" id="A0A6N7ESX5"/>
<keyword evidence="2" id="KW-1185">Reference proteome</keyword>
<evidence type="ECO:0000313" key="1">
    <source>
        <dbReference type="EMBL" id="MPV85602.1"/>
    </source>
</evidence>
<sequence>MVGFFAALLSVTQLMGRLRLRQLRLARLLSLPRLSRLPPLLIWSLLWLSVPNNALANTLPDRVQVKINDIENALSFREESDLARIIQKIIGFHGLHARYEREVVFPLRVLSVADYEIFADKHPFRLDKNTLGYYIPMNNELIVKKTPNYAQTIIHEAQHLIYEHYTNNAPLSLNEGLSEFFELAEVSNASVVVYVSDSKLAILREWARRDKSMVDMATYLRIPDQQWALLDQQSGYQLRYISWGIVHTMMGSEGGRQALAKTLHSVTNTGMDIVDALDLHYGLARLQIDFERLLASGWPSRILL</sequence>
<accession>A0A6N7ESX5</accession>
<evidence type="ECO:0008006" key="3">
    <source>
        <dbReference type="Google" id="ProtNLM"/>
    </source>
</evidence>
<organism evidence="1 2">
    <name type="scientific">Ostreibacterium oceani</name>
    <dbReference type="NCBI Taxonomy" id="2654998"/>
    <lineage>
        <taxon>Bacteria</taxon>
        <taxon>Pseudomonadati</taxon>
        <taxon>Pseudomonadota</taxon>
        <taxon>Gammaproteobacteria</taxon>
        <taxon>Cardiobacteriales</taxon>
        <taxon>Ostreibacteriaceae</taxon>
        <taxon>Ostreibacterium</taxon>
    </lineage>
</organism>
<dbReference type="RefSeq" id="WP_152809016.1">
    <property type="nucleotide sequence ID" value="NZ_WHNW01000002.1"/>
</dbReference>
<reference evidence="1 2" key="1">
    <citation type="submission" date="2019-10" db="EMBL/GenBank/DDBJ databases">
        <title>Cardiobacteriales fam. a chemoheterotrophic member of the order Cardiobacteriales, and proposal of Cardiobacteriales fam. nov.</title>
        <authorList>
            <person name="Wang C."/>
        </authorList>
    </citation>
    <scope>NUCLEOTIDE SEQUENCE [LARGE SCALE GENOMIC DNA]</scope>
    <source>
        <strain evidence="1 2">ML27</strain>
    </source>
</reference>
<proteinExistence type="predicted"/>
<protein>
    <recommendedName>
        <fullName evidence="3">Peptidase MA superfamily protein</fullName>
    </recommendedName>
</protein>
<dbReference type="InParanoid" id="A0A6N7ESX5"/>
<comment type="caution">
    <text evidence="1">The sequence shown here is derived from an EMBL/GenBank/DDBJ whole genome shotgun (WGS) entry which is preliminary data.</text>
</comment>